<protein>
    <submittedName>
        <fullName evidence="1">Acid-resistance membrane protein</fullName>
    </submittedName>
</protein>
<sequence length="192" mass="21983">MKIVNSYIFRAVCALLIGLLLVSNPERMTGLLVQVIGGLFLISGLVSLINYFIIRYSDKVPVKPVFPMVGLGSLLFGVFLGFFPGLFITYLMYIFGFLMVVAGINQLWNMFRLRRLIPFRWYVLFFTLLITALGVFVLFNPLESASVPFILLGVSFMLYGVSELINGVRWRKYSRMQQQKEQVLIERGDEEI</sequence>
<dbReference type="InterPro" id="IPR005325">
    <property type="entry name" value="DUF308_memb"/>
</dbReference>
<dbReference type="PANTHER" id="PTHR34989:SF1">
    <property type="entry name" value="PROTEIN HDED"/>
    <property type="match status" value="1"/>
</dbReference>
<dbReference type="InterPro" id="IPR052712">
    <property type="entry name" value="Acid_resist_chaperone_HdeD"/>
</dbReference>
<proteinExistence type="predicted"/>
<dbReference type="EMBL" id="CACRUT010000006">
    <property type="protein sequence ID" value="VYT79659.1"/>
    <property type="molecule type" value="Genomic_DNA"/>
</dbReference>
<dbReference type="RefSeq" id="WP_021981585.1">
    <property type="nucleotide sequence ID" value="NZ_AP025941.1"/>
</dbReference>
<organism evidence="1">
    <name type="scientific">Paraprevotella clara</name>
    <dbReference type="NCBI Taxonomy" id="454154"/>
    <lineage>
        <taxon>Bacteria</taxon>
        <taxon>Pseudomonadati</taxon>
        <taxon>Bacteroidota</taxon>
        <taxon>Bacteroidia</taxon>
        <taxon>Bacteroidales</taxon>
        <taxon>Prevotellaceae</taxon>
        <taxon>Paraprevotella</taxon>
    </lineage>
</organism>
<name>A0A6N2ZJG3_9BACT</name>
<evidence type="ECO:0000313" key="1">
    <source>
        <dbReference type="EMBL" id="VYT79659.1"/>
    </source>
</evidence>
<dbReference type="Pfam" id="PF03729">
    <property type="entry name" value="DUF308"/>
    <property type="match status" value="2"/>
</dbReference>
<gene>
    <name evidence="1" type="ORF">PCLFYP37_01143</name>
</gene>
<dbReference type="AlphaFoldDB" id="A0A6N2ZJG3"/>
<accession>A0A6N2ZJG3</accession>
<dbReference type="PANTHER" id="PTHR34989">
    <property type="entry name" value="PROTEIN HDED"/>
    <property type="match status" value="1"/>
</dbReference>
<reference evidence="1" key="1">
    <citation type="submission" date="2019-11" db="EMBL/GenBank/DDBJ databases">
        <authorList>
            <person name="Feng L."/>
        </authorList>
    </citation>
    <scope>NUCLEOTIDE SEQUENCE</scope>
    <source>
        <strain evidence="1">PclaraLFYP37</strain>
    </source>
</reference>
<dbReference type="GO" id="GO:0005886">
    <property type="term" value="C:plasma membrane"/>
    <property type="evidence" value="ECO:0007669"/>
    <property type="project" value="TreeGrafter"/>
</dbReference>